<feature type="region of interest" description="Disordered" evidence="2">
    <location>
        <begin position="256"/>
        <end position="276"/>
    </location>
</feature>
<reference evidence="3" key="1">
    <citation type="submission" date="2025-08" db="UniProtKB">
        <authorList>
            <consortium name="Ensembl"/>
        </authorList>
    </citation>
    <scope>IDENTIFICATION</scope>
</reference>
<dbReference type="PANTHER" id="PTHR14469:SF0">
    <property type="entry name" value="FAMILY WITH SEQUENCE SIMILARITY 113"/>
    <property type="match status" value="1"/>
</dbReference>
<organism evidence="3 4">
    <name type="scientific">Dicentrarchus labrax</name>
    <name type="common">European seabass</name>
    <name type="synonym">Morone labrax</name>
    <dbReference type="NCBI Taxonomy" id="13489"/>
    <lineage>
        <taxon>Eukaryota</taxon>
        <taxon>Metazoa</taxon>
        <taxon>Chordata</taxon>
        <taxon>Craniata</taxon>
        <taxon>Vertebrata</taxon>
        <taxon>Euteleostomi</taxon>
        <taxon>Actinopterygii</taxon>
        <taxon>Neopterygii</taxon>
        <taxon>Teleostei</taxon>
        <taxon>Neoteleostei</taxon>
        <taxon>Acanthomorphata</taxon>
        <taxon>Eupercaria</taxon>
        <taxon>Moronidae</taxon>
        <taxon>Dicentrarchus</taxon>
    </lineage>
</organism>
<dbReference type="Gene3D" id="3.40.50.1110">
    <property type="entry name" value="SGNH hydrolase"/>
    <property type="match status" value="1"/>
</dbReference>
<evidence type="ECO:0000256" key="2">
    <source>
        <dbReference type="SAM" id="MobiDB-lite"/>
    </source>
</evidence>
<reference evidence="3" key="2">
    <citation type="submission" date="2025-09" db="UniProtKB">
        <authorList>
            <consortium name="Ensembl"/>
        </authorList>
    </citation>
    <scope>IDENTIFICATION</scope>
</reference>
<dbReference type="Ensembl" id="ENSDLAT00005049668.2">
    <property type="protein sequence ID" value="ENSDLAP00005046553.2"/>
    <property type="gene ID" value="ENSDLAG00005020588.2"/>
</dbReference>
<name>A0A8C4HRR1_DICLA</name>
<dbReference type="SUPFAM" id="SSF52266">
    <property type="entry name" value="SGNH hydrolase"/>
    <property type="match status" value="1"/>
</dbReference>
<evidence type="ECO:0008006" key="5">
    <source>
        <dbReference type="Google" id="ProtNLM"/>
    </source>
</evidence>
<proteinExistence type="inferred from homology"/>
<sequence length="463" mass="53175">MRAFVSRRQARELLHNKFVVVLGGSVQRSMYKDLVLLLQRDQYLTLSQLKSKGEFSFEQDVLVEGGRLGLLTNGTEYREVRQYCSNHHLLRFYFLTRIYSPYMESILEDFRKGLEPDVIIVSSCVWDITRYGLGGLQQYKENLHKFFGQIKTIVRHDCLILWSLAMPLGKKIKGGFLVPEVSHLGPSLCYDIIEANFYSGRLAEAYGLDVLDLHFHFRLSLQHRMPDGVHWDALAHRHISSLLLQHIADAWGVDLQDPPPPQDKGGREEFGHHYIRPEWPRPRPRLNSVPLQRHGLVRYQQSHFRSEGLQLVPPNSDRAVNIRPLLLPTQLANQPAQPADDHYGAVDLPMQRPLYWQQSSATVGVGQCHLPVQSHAPLAARNWTVYRQYYKPLPPANLWPRQHVHRPIRATCSLIDSRFGAGGGFSFRPHADGPCMRRRRPNFRTHPYPPHLPPGTPRHPACG</sequence>
<dbReference type="Proteomes" id="UP000694389">
    <property type="component" value="Unassembled WGS sequence"/>
</dbReference>
<feature type="compositionally biased region" description="Pro residues" evidence="2">
    <location>
        <begin position="447"/>
        <end position="457"/>
    </location>
</feature>
<evidence type="ECO:0000256" key="1">
    <source>
        <dbReference type="ARBA" id="ARBA00037957"/>
    </source>
</evidence>
<protein>
    <recommendedName>
        <fullName evidence="5">Protein FAM113B</fullName>
    </recommendedName>
</protein>
<dbReference type="GeneTree" id="ENSGT00390000002231"/>
<accession>A0A8C4HRR1</accession>
<dbReference type="AlphaFoldDB" id="A0A8C4HRR1"/>
<dbReference type="PANTHER" id="PTHR14469">
    <property type="entry name" value="SARCOMA ANTIGEN NY-SAR-23"/>
    <property type="match status" value="1"/>
</dbReference>
<dbReference type="InterPro" id="IPR036514">
    <property type="entry name" value="SGNH_hydro_sf"/>
</dbReference>
<feature type="region of interest" description="Disordered" evidence="2">
    <location>
        <begin position="442"/>
        <end position="463"/>
    </location>
</feature>
<feature type="compositionally biased region" description="Basic and acidic residues" evidence="2">
    <location>
        <begin position="264"/>
        <end position="276"/>
    </location>
</feature>
<evidence type="ECO:0000313" key="4">
    <source>
        <dbReference type="Proteomes" id="UP000694389"/>
    </source>
</evidence>
<comment type="similarity">
    <text evidence="1">Belongs to the PC-esterase family.</text>
</comment>
<keyword evidence="4" id="KW-1185">Reference proteome</keyword>
<evidence type="ECO:0000313" key="3">
    <source>
        <dbReference type="Ensembl" id="ENSDLAP00005046553.2"/>
    </source>
</evidence>